<reference evidence="2" key="1">
    <citation type="submission" date="2025-08" db="UniProtKB">
        <authorList>
            <consortium name="RefSeq"/>
        </authorList>
    </citation>
    <scope>IDENTIFICATION</scope>
</reference>
<dbReference type="SUPFAM" id="SSF49313">
    <property type="entry name" value="Cadherin-like"/>
    <property type="match status" value="1"/>
</dbReference>
<dbReference type="GeneID" id="106812180"/>
<dbReference type="RefSeq" id="XP_014671489.1">
    <property type="nucleotide sequence ID" value="XM_014816003.1"/>
</dbReference>
<gene>
    <name evidence="2" type="primary">LOC106812180</name>
</gene>
<sequence>MGEVRGQAAVAGEVRGQAAVAGEEAAEDEVEKEMMMVIRRFARESGVTQRDVIINVYDDNQARPLFTNAPYPFRAVLSPEAASYEVVYILSAEGAAGAGDIRYTLELDYNSSGIFEVDPVLGYVRTTVANPFTFGDEYVLRVSAKNVSADDQTQGSLELYC</sequence>
<evidence type="ECO:0000313" key="2">
    <source>
        <dbReference type="RefSeq" id="XP_014671489.1"/>
    </source>
</evidence>
<keyword evidence="1" id="KW-1185">Reference proteome</keyword>
<protein>
    <submittedName>
        <fullName evidence="2">Uncharacterized protein LOC106812180</fullName>
    </submittedName>
</protein>
<dbReference type="CDD" id="cd11304">
    <property type="entry name" value="Cadherin_repeat"/>
    <property type="match status" value="1"/>
</dbReference>
<dbReference type="InterPro" id="IPR015919">
    <property type="entry name" value="Cadherin-like_sf"/>
</dbReference>
<name>A0ABM1EH18_PRICU</name>
<accession>A0ABM1EH18</accession>
<dbReference type="Gene3D" id="2.60.40.60">
    <property type="entry name" value="Cadherins"/>
    <property type="match status" value="1"/>
</dbReference>
<organism evidence="1 2">
    <name type="scientific">Priapulus caudatus</name>
    <name type="common">Priapulid worm</name>
    <dbReference type="NCBI Taxonomy" id="37621"/>
    <lineage>
        <taxon>Eukaryota</taxon>
        <taxon>Metazoa</taxon>
        <taxon>Ecdysozoa</taxon>
        <taxon>Scalidophora</taxon>
        <taxon>Priapulida</taxon>
        <taxon>Priapulimorpha</taxon>
        <taxon>Priapulimorphida</taxon>
        <taxon>Priapulidae</taxon>
        <taxon>Priapulus</taxon>
    </lineage>
</organism>
<evidence type="ECO:0000313" key="1">
    <source>
        <dbReference type="Proteomes" id="UP000695022"/>
    </source>
</evidence>
<dbReference type="Proteomes" id="UP000695022">
    <property type="component" value="Unplaced"/>
</dbReference>
<proteinExistence type="predicted"/>